<proteinExistence type="predicted"/>
<dbReference type="RefSeq" id="WP_166824802.1">
    <property type="nucleotide sequence ID" value="NZ_JAAOLX010000004.1"/>
</dbReference>
<reference evidence="1 2" key="1">
    <citation type="submission" date="2020-03" db="EMBL/GenBank/DDBJ databases">
        <title>Draft genome sequence of environmentally isolated violet-colored cultures.</title>
        <authorList>
            <person name="Wilson H.S."/>
        </authorList>
    </citation>
    <scope>NUCLEOTIDE SEQUENCE [LARGE SCALE GENOMIC DNA]</scope>
    <source>
        <strain evidence="1 2">HSC-16F04</strain>
    </source>
</reference>
<evidence type="ECO:0000313" key="1">
    <source>
        <dbReference type="EMBL" id="NHQ86231.1"/>
    </source>
</evidence>
<dbReference type="InterPro" id="IPR035919">
    <property type="entry name" value="EAL_sf"/>
</dbReference>
<dbReference type="SUPFAM" id="SSF141868">
    <property type="entry name" value="EAL domain-like"/>
    <property type="match status" value="1"/>
</dbReference>
<protein>
    <recommendedName>
        <fullName evidence="3">EAL domain-containing protein</fullName>
    </recommendedName>
</protein>
<keyword evidence="2" id="KW-1185">Reference proteome</keyword>
<accession>A0ABX0KP22</accession>
<evidence type="ECO:0008006" key="3">
    <source>
        <dbReference type="Google" id="ProtNLM"/>
    </source>
</evidence>
<dbReference type="Proteomes" id="UP000712570">
    <property type="component" value="Unassembled WGS sequence"/>
</dbReference>
<evidence type="ECO:0000313" key="2">
    <source>
        <dbReference type="Proteomes" id="UP000712570"/>
    </source>
</evidence>
<dbReference type="EMBL" id="JAAOLX010000004">
    <property type="protein sequence ID" value="NHQ86231.1"/>
    <property type="molecule type" value="Genomic_DNA"/>
</dbReference>
<name>A0ABX0KP22_9NEIS</name>
<gene>
    <name evidence="1" type="ORF">HA050_08890</name>
</gene>
<comment type="caution">
    <text evidence="1">The sequence shown here is derived from an EMBL/GenBank/DDBJ whole genome shotgun (WGS) entry which is preliminary data.</text>
</comment>
<organism evidence="1 2">
    <name type="scientific">Iodobacter violaceini</name>
    <dbReference type="NCBI Taxonomy" id="3044271"/>
    <lineage>
        <taxon>Bacteria</taxon>
        <taxon>Pseudomonadati</taxon>
        <taxon>Pseudomonadota</taxon>
        <taxon>Betaproteobacteria</taxon>
        <taxon>Neisseriales</taxon>
        <taxon>Chitinibacteraceae</taxon>
        <taxon>Iodobacter</taxon>
    </lineage>
</organism>
<sequence>MNTQFSTPFSPSSCKDCRDAKNLSFKFTMAFQPIIDIQTGASYACETLVRGIEGQSAPFILEQVNAENMPLFF</sequence>